<organism evidence="2 3">
    <name type="scientific">Clostridium polyendosporum</name>
    <dbReference type="NCBI Taxonomy" id="69208"/>
    <lineage>
        <taxon>Bacteria</taxon>
        <taxon>Bacillati</taxon>
        <taxon>Bacillota</taxon>
        <taxon>Clostridia</taxon>
        <taxon>Eubacteriales</taxon>
        <taxon>Clostridiaceae</taxon>
        <taxon>Clostridium</taxon>
    </lineage>
</organism>
<keyword evidence="1" id="KW-1133">Transmembrane helix</keyword>
<name>A0A919VCY3_9CLOT</name>
<gene>
    <name evidence="2" type="ORF">CPJCM30710_01000</name>
</gene>
<protein>
    <submittedName>
        <fullName evidence="2">Tryptophan transporter</fullName>
    </submittedName>
</protein>
<dbReference type="InterPro" id="IPR031360">
    <property type="entry name" value="TrpP"/>
</dbReference>
<evidence type="ECO:0000313" key="3">
    <source>
        <dbReference type="Proteomes" id="UP000679179"/>
    </source>
</evidence>
<comment type="caution">
    <text evidence="2">The sequence shown here is derived from an EMBL/GenBank/DDBJ whole genome shotgun (WGS) entry which is preliminary data.</text>
</comment>
<evidence type="ECO:0000313" key="2">
    <source>
        <dbReference type="EMBL" id="GIM27434.1"/>
    </source>
</evidence>
<proteinExistence type="predicted"/>
<dbReference type="RefSeq" id="WP_212902192.1">
    <property type="nucleotide sequence ID" value="NZ_BOPZ01000001.1"/>
</dbReference>
<feature type="transmembrane region" description="Helical" evidence="1">
    <location>
        <begin position="100"/>
        <end position="120"/>
    </location>
</feature>
<keyword evidence="1" id="KW-0812">Transmembrane</keyword>
<feature type="transmembrane region" description="Helical" evidence="1">
    <location>
        <begin position="132"/>
        <end position="156"/>
    </location>
</feature>
<dbReference type="EMBL" id="BOPZ01000001">
    <property type="protein sequence ID" value="GIM27434.1"/>
    <property type="molecule type" value="Genomic_DNA"/>
</dbReference>
<accession>A0A919VCY3</accession>
<feature type="transmembrane region" description="Helical" evidence="1">
    <location>
        <begin position="37"/>
        <end position="65"/>
    </location>
</feature>
<keyword evidence="1" id="KW-0472">Membrane</keyword>
<evidence type="ECO:0000256" key="1">
    <source>
        <dbReference type="SAM" id="Phobius"/>
    </source>
</evidence>
<dbReference type="Proteomes" id="UP000679179">
    <property type="component" value="Unassembled WGS sequence"/>
</dbReference>
<reference evidence="2" key="1">
    <citation type="submission" date="2021-03" db="EMBL/GenBank/DDBJ databases">
        <title>Taxonomic study of Clostridium polyendosporum from meadow-gley soil under rice.</title>
        <authorList>
            <person name="Kobayashi H."/>
            <person name="Tanizawa Y."/>
            <person name="Yagura M."/>
        </authorList>
    </citation>
    <scope>NUCLEOTIDE SEQUENCE</scope>
    <source>
        <strain evidence="2">JCM 30710</strain>
    </source>
</reference>
<keyword evidence="3" id="KW-1185">Reference proteome</keyword>
<dbReference type="AlphaFoldDB" id="A0A919VCY3"/>
<sequence>MKTNKMILNAIFIAIGAILHQITPALGLPMQPDFALVALFIVLMINTDYKTAAISGIIIGIFTALTTKFPGGQLPNIIDKVITASIMYIFISLMRKRFNINLIMLIVLPIGTLISGVTFLTSASMIVGLPAAFNSLFMIAVVPAVIINTIIGYIIFKVVLSAMKVTKKENLYF</sequence>
<dbReference type="Pfam" id="PF17099">
    <property type="entry name" value="TrpP"/>
    <property type="match status" value="1"/>
</dbReference>